<accession>A0AAV2DXW6</accession>
<dbReference type="GO" id="GO:0016020">
    <property type="term" value="C:membrane"/>
    <property type="evidence" value="ECO:0007669"/>
    <property type="project" value="UniProtKB-SubCell"/>
</dbReference>
<dbReference type="GO" id="GO:0042910">
    <property type="term" value="F:xenobiotic transmembrane transporter activity"/>
    <property type="evidence" value="ECO:0007669"/>
    <property type="project" value="InterPro"/>
</dbReference>
<dbReference type="GO" id="GO:1990961">
    <property type="term" value="P:xenobiotic detoxification by transmembrane export across the plasma membrane"/>
    <property type="evidence" value="ECO:0007669"/>
    <property type="project" value="InterPro"/>
</dbReference>
<dbReference type="AlphaFoldDB" id="A0AAV2DXW6"/>
<reference evidence="8 9" key="1">
    <citation type="submission" date="2024-04" db="EMBL/GenBank/DDBJ databases">
        <authorList>
            <person name="Fracassetti M."/>
        </authorList>
    </citation>
    <scope>NUCLEOTIDE SEQUENCE [LARGE SCALE GENOMIC DNA]</scope>
</reference>
<comment type="similarity">
    <text evidence="2 6">Belongs to the multi antimicrobial extrusion (MATE) (TC 2.A.66.1) family.</text>
</comment>
<feature type="transmembrane region" description="Helical" evidence="6">
    <location>
        <begin position="319"/>
        <end position="340"/>
    </location>
</feature>
<proteinExistence type="inferred from homology"/>
<dbReference type="InterPro" id="IPR045069">
    <property type="entry name" value="MATE_euk"/>
</dbReference>
<feature type="transmembrane region" description="Helical" evidence="6">
    <location>
        <begin position="251"/>
        <end position="271"/>
    </location>
</feature>
<feature type="transmembrane region" description="Helical" evidence="6">
    <location>
        <begin position="360"/>
        <end position="381"/>
    </location>
</feature>
<evidence type="ECO:0000256" key="6">
    <source>
        <dbReference type="RuleBase" id="RU004914"/>
    </source>
</evidence>
<protein>
    <recommendedName>
        <fullName evidence="6">Protein DETOXIFICATION</fullName>
    </recommendedName>
    <alternativeName>
        <fullName evidence="6">Multidrug and toxic compound extrusion protein</fullName>
    </alternativeName>
</protein>
<dbReference type="EMBL" id="OZ034816">
    <property type="protein sequence ID" value="CAL1378454.1"/>
    <property type="molecule type" value="Genomic_DNA"/>
</dbReference>
<feature type="transmembrane region" description="Helical" evidence="6">
    <location>
        <begin position="277"/>
        <end position="298"/>
    </location>
</feature>
<keyword evidence="3 6" id="KW-0812">Transmembrane</keyword>
<dbReference type="GO" id="GO:0015297">
    <property type="term" value="F:antiporter activity"/>
    <property type="evidence" value="ECO:0007669"/>
    <property type="project" value="InterPro"/>
</dbReference>
<gene>
    <name evidence="8" type="ORF">LTRI10_LOCUS20031</name>
</gene>
<sequence length="559" mass="59904">MCTGSGAESRGGVISSDDWISKADDDQQNPLLVQGVPNNAAAGSAAAAAAESAAAAAAMRSARGGQAKLFVDGLLRRFPINGQLATLPLQEVGEEVVSLGRIACPIILTTLLIHSRSIVSTLFLSHLGDVELAGGSLALGFYNITGVSIMKGLSAGMDPICGQAFGAKRWAVLSQTYQKMLCLLLLASTLLICLLWLNLEPIFLRFGQDPDIVKFAKVYIIYCIPELIGQAVLHPMRSFLRTQGLTTPPTIAAIIAAIFHAPINYLLVIQLNLGAKGVALSLAFSTMNMNIGLLIYVAMSSTSIKPWSGLTFVSMFQGWWPLLSLALPSVISVCLEWWWYEIMLFLCGLLADPKASVSATGILIQTTGLLYVFPFSLSCGLNTRVSHALGAGQPTRAQWTSVIGISLAFGYAILACVFTNFLGEAWGKLYTQDPDVVKLISIGLPIVGLCELGNAPQTAACGVLSGTARPKEGARINLFAFYLVGFPVAILLTFQLKMGYRGLWLGLFSAQVACVSMMLYTLLKTDWKHQAKRAEELTAAVGERDDLEDGLINDSNDER</sequence>
<feature type="transmembrane region" description="Helical" evidence="6">
    <location>
        <begin position="502"/>
        <end position="523"/>
    </location>
</feature>
<name>A0AAV2DXW6_9ROSI</name>
<evidence type="ECO:0000256" key="7">
    <source>
        <dbReference type="SAM" id="MobiDB-lite"/>
    </source>
</evidence>
<feature type="transmembrane region" description="Helical" evidence="6">
    <location>
        <begin position="442"/>
        <end position="464"/>
    </location>
</feature>
<feature type="transmembrane region" description="Helical" evidence="6">
    <location>
        <begin position="476"/>
        <end position="496"/>
    </location>
</feature>
<dbReference type="NCBIfam" id="TIGR00797">
    <property type="entry name" value="matE"/>
    <property type="match status" value="1"/>
</dbReference>
<keyword evidence="9" id="KW-1185">Reference proteome</keyword>
<evidence type="ECO:0000313" key="9">
    <source>
        <dbReference type="Proteomes" id="UP001497516"/>
    </source>
</evidence>
<evidence type="ECO:0000313" key="8">
    <source>
        <dbReference type="EMBL" id="CAL1378454.1"/>
    </source>
</evidence>
<dbReference type="InterPro" id="IPR002528">
    <property type="entry name" value="MATE_fam"/>
</dbReference>
<evidence type="ECO:0000256" key="4">
    <source>
        <dbReference type="ARBA" id="ARBA00022989"/>
    </source>
</evidence>
<dbReference type="PANTHER" id="PTHR11206">
    <property type="entry name" value="MULTIDRUG RESISTANCE PROTEIN"/>
    <property type="match status" value="1"/>
</dbReference>
<dbReference type="Pfam" id="PF01554">
    <property type="entry name" value="MatE"/>
    <property type="match status" value="2"/>
</dbReference>
<feature type="region of interest" description="Disordered" evidence="7">
    <location>
        <begin position="1"/>
        <end position="21"/>
    </location>
</feature>
<feature type="transmembrane region" description="Helical" evidence="6">
    <location>
        <begin position="402"/>
        <end position="422"/>
    </location>
</feature>
<evidence type="ECO:0000256" key="1">
    <source>
        <dbReference type="ARBA" id="ARBA00004141"/>
    </source>
</evidence>
<comment type="subcellular location">
    <subcellularLocation>
        <location evidence="1">Membrane</location>
        <topology evidence="1">Multi-pass membrane protein</topology>
    </subcellularLocation>
</comment>
<dbReference type="CDD" id="cd13132">
    <property type="entry name" value="MATE_eukaryotic"/>
    <property type="match status" value="1"/>
</dbReference>
<evidence type="ECO:0000256" key="3">
    <source>
        <dbReference type="ARBA" id="ARBA00022692"/>
    </source>
</evidence>
<dbReference type="Proteomes" id="UP001497516">
    <property type="component" value="Chromosome 3"/>
</dbReference>
<keyword evidence="4 6" id="KW-1133">Transmembrane helix</keyword>
<feature type="transmembrane region" description="Helical" evidence="6">
    <location>
        <begin position="219"/>
        <end position="239"/>
    </location>
</feature>
<feature type="transmembrane region" description="Helical" evidence="6">
    <location>
        <begin position="180"/>
        <end position="199"/>
    </location>
</feature>
<organism evidence="8 9">
    <name type="scientific">Linum trigynum</name>
    <dbReference type="NCBI Taxonomy" id="586398"/>
    <lineage>
        <taxon>Eukaryota</taxon>
        <taxon>Viridiplantae</taxon>
        <taxon>Streptophyta</taxon>
        <taxon>Embryophyta</taxon>
        <taxon>Tracheophyta</taxon>
        <taxon>Spermatophyta</taxon>
        <taxon>Magnoliopsida</taxon>
        <taxon>eudicotyledons</taxon>
        <taxon>Gunneridae</taxon>
        <taxon>Pentapetalae</taxon>
        <taxon>rosids</taxon>
        <taxon>fabids</taxon>
        <taxon>Malpighiales</taxon>
        <taxon>Linaceae</taxon>
        <taxon>Linum</taxon>
    </lineage>
</organism>
<evidence type="ECO:0000256" key="5">
    <source>
        <dbReference type="ARBA" id="ARBA00023136"/>
    </source>
</evidence>
<keyword evidence="5 6" id="KW-0472">Membrane</keyword>
<evidence type="ECO:0000256" key="2">
    <source>
        <dbReference type="ARBA" id="ARBA00010199"/>
    </source>
</evidence>